<dbReference type="GO" id="GO:0005524">
    <property type="term" value="F:ATP binding"/>
    <property type="evidence" value="ECO:0007669"/>
    <property type="project" value="UniProtKB-KW"/>
</dbReference>
<dbReference type="GO" id="GO:0016787">
    <property type="term" value="F:hydrolase activity"/>
    <property type="evidence" value="ECO:0007669"/>
    <property type="project" value="UniProtKB-KW"/>
</dbReference>
<keyword evidence="8 13" id="KW-0347">Helicase</keyword>
<evidence type="ECO:0000256" key="11">
    <source>
        <dbReference type="ARBA" id="ARBA00037449"/>
    </source>
</evidence>
<dbReference type="InterPro" id="IPR014001">
    <property type="entry name" value="Helicase_ATP-bd"/>
</dbReference>
<evidence type="ECO:0000313" key="17">
    <source>
        <dbReference type="EMBL" id="KXT04035.1"/>
    </source>
</evidence>
<dbReference type="Pfam" id="PF00271">
    <property type="entry name" value="Helicase_C"/>
    <property type="match status" value="1"/>
</dbReference>
<evidence type="ECO:0000256" key="9">
    <source>
        <dbReference type="ARBA" id="ARBA00022840"/>
    </source>
</evidence>
<evidence type="ECO:0000256" key="14">
    <source>
        <dbReference type="SAM" id="MobiDB-lite"/>
    </source>
</evidence>
<evidence type="ECO:0000256" key="7">
    <source>
        <dbReference type="ARBA" id="ARBA00022801"/>
    </source>
</evidence>
<dbReference type="PANTHER" id="PTHR47958">
    <property type="entry name" value="ATP-DEPENDENT RNA HELICASE DBP3"/>
    <property type="match status" value="1"/>
</dbReference>
<evidence type="ECO:0000256" key="1">
    <source>
        <dbReference type="ARBA" id="ARBA00004604"/>
    </source>
</evidence>
<feature type="compositionally biased region" description="Basic and acidic residues" evidence="14">
    <location>
        <begin position="207"/>
        <end position="221"/>
    </location>
</feature>
<protein>
    <recommendedName>
        <fullName evidence="3">RNA helicase</fullName>
        <ecNumber evidence="3">3.6.4.13</ecNumber>
    </recommendedName>
</protein>
<evidence type="ECO:0000256" key="2">
    <source>
        <dbReference type="ARBA" id="ARBA00009334"/>
    </source>
</evidence>
<evidence type="ECO:0000256" key="13">
    <source>
        <dbReference type="RuleBase" id="RU000492"/>
    </source>
</evidence>
<feature type="compositionally biased region" description="Acidic residues" evidence="14">
    <location>
        <begin position="241"/>
        <end position="251"/>
    </location>
</feature>
<dbReference type="PROSITE" id="PS51194">
    <property type="entry name" value="HELICASE_CTER"/>
    <property type="match status" value="1"/>
</dbReference>
<sequence>MVAGRLDSLRNLIHWIAWSAPRSSEDLESLRCPLSPWQRSIPGLGHEDPDKVSTTSSRGQAWFEVAHAAELHLHMRGPWQITSATTASHQVRSYRRNGWCGPAAEGKRASVQHSDKFFRRQGFPPEPSSKRQLRPKKSFAFSHLVTIRMVMSKRSREVAEVAADVEESSAKKQKVKKDKKEKKEKKSKGEKNGIEASSGTVTPTDDAVAKEKEGLSKEERKALKRAKKEAAKAAAAQEAVEEVTEAREDDEAAAKAEKKARKRAEKAAKLATKVPQANGGNQNIAATATKVSGVGKEEARKYYEEKQIAVEDSQKDDIGPVLSFDELAFDESVTKAYFKGFGAPTPIQSVSWPYLINGRDVIGVAETGSGKTYAFGVPCINRIKKDQKSIQVCIVSPTRELALQIQEQMIKLAEPKGLKATCVYGGVNKDEQRKLLKGTHILVATPGRLNDFAGDGSIDLSGVHYLVLDEADRMLDKGFEQDIRKIITSCAAGPERQTVMFTATWPPSVRDLAAEFLRDPVRITIGDNASGELRANQRIVQEVEVIEEMGKQRRLLELLKQYGTGKNKNDRILVFCLYKKEATRIEEFIKRNRFNVAGIHGDLSQQKRMESLAAFKSGDVPILVATDVAARGLDIPAVKLVLNVTFPLTVEDYVHRIGRTGRAGQDGRAITLFTQNEKALAGALINVLKGAGQPVPEELMKFGTTVKKKGHDAYGAFYKDTSDMKAATKITFD</sequence>
<evidence type="ECO:0000256" key="10">
    <source>
        <dbReference type="ARBA" id="ARBA00023242"/>
    </source>
</evidence>
<comment type="catalytic activity">
    <reaction evidence="12">
        <text>ATP + H2O = ADP + phosphate + H(+)</text>
        <dbReference type="Rhea" id="RHEA:13065"/>
        <dbReference type="ChEBI" id="CHEBI:15377"/>
        <dbReference type="ChEBI" id="CHEBI:15378"/>
        <dbReference type="ChEBI" id="CHEBI:30616"/>
        <dbReference type="ChEBI" id="CHEBI:43474"/>
        <dbReference type="ChEBI" id="CHEBI:456216"/>
        <dbReference type="EC" id="3.6.4.13"/>
    </reaction>
</comment>
<dbReference type="Proteomes" id="UP000070133">
    <property type="component" value="Unassembled WGS sequence"/>
</dbReference>
<evidence type="ECO:0000256" key="12">
    <source>
        <dbReference type="ARBA" id="ARBA00047984"/>
    </source>
</evidence>
<dbReference type="PROSITE" id="PS00039">
    <property type="entry name" value="DEAD_ATP_HELICASE"/>
    <property type="match status" value="1"/>
</dbReference>
<dbReference type="SUPFAM" id="SSF52540">
    <property type="entry name" value="P-loop containing nucleoside triphosphate hydrolases"/>
    <property type="match status" value="1"/>
</dbReference>
<feature type="domain" description="Helicase ATP-binding" evidence="15">
    <location>
        <begin position="352"/>
        <end position="523"/>
    </location>
</feature>
<dbReference type="InterPro" id="IPR000629">
    <property type="entry name" value="RNA-helicase_DEAD-box_CS"/>
</dbReference>
<dbReference type="GO" id="GO:0003724">
    <property type="term" value="F:RNA helicase activity"/>
    <property type="evidence" value="ECO:0007669"/>
    <property type="project" value="UniProtKB-EC"/>
</dbReference>
<evidence type="ECO:0000313" key="18">
    <source>
        <dbReference type="Proteomes" id="UP000070133"/>
    </source>
</evidence>
<accession>A0A139HNH8</accession>
<comment type="similarity">
    <text evidence="2">Belongs to the DEAD box helicase family. DDX5/DBP2 subfamily.</text>
</comment>
<reference evidence="17 18" key="1">
    <citation type="submission" date="2015-07" db="EMBL/GenBank/DDBJ databases">
        <title>Comparative genomics of the Sigatoka disease complex on banana suggests a link between parallel evolutionary changes in Pseudocercospora fijiensis and Pseudocercospora eumusae and increased virulence on the banana host.</title>
        <authorList>
            <person name="Chang T.-C."/>
            <person name="Salvucci A."/>
            <person name="Crous P.W."/>
            <person name="Stergiopoulos I."/>
        </authorList>
    </citation>
    <scope>NUCLEOTIDE SEQUENCE [LARGE SCALE GENOMIC DNA]</scope>
    <source>
        <strain evidence="17 18">CBS 114824</strain>
    </source>
</reference>
<dbReference type="CDD" id="cd18787">
    <property type="entry name" value="SF2_C_DEAD"/>
    <property type="match status" value="1"/>
</dbReference>
<keyword evidence="5" id="KW-0698">rRNA processing</keyword>
<comment type="caution">
    <text evidence="17">The sequence shown here is derived from an EMBL/GenBank/DDBJ whole genome shotgun (WGS) entry which is preliminary data.</text>
</comment>
<proteinExistence type="inferred from homology"/>
<gene>
    <name evidence="17" type="ORF">AC578_4944</name>
</gene>
<evidence type="ECO:0000256" key="6">
    <source>
        <dbReference type="ARBA" id="ARBA00022741"/>
    </source>
</evidence>
<dbReference type="FunFam" id="3.40.50.300:FF:000008">
    <property type="entry name" value="ATP-dependent RNA helicase RhlB"/>
    <property type="match status" value="1"/>
</dbReference>
<evidence type="ECO:0000256" key="3">
    <source>
        <dbReference type="ARBA" id="ARBA00012552"/>
    </source>
</evidence>
<dbReference type="GO" id="GO:0003676">
    <property type="term" value="F:nucleic acid binding"/>
    <property type="evidence" value="ECO:0007669"/>
    <property type="project" value="InterPro"/>
</dbReference>
<evidence type="ECO:0000256" key="4">
    <source>
        <dbReference type="ARBA" id="ARBA00022517"/>
    </source>
</evidence>
<keyword evidence="4" id="KW-0690">Ribosome biogenesis</keyword>
<keyword evidence="18" id="KW-1185">Reference proteome</keyword>
<dbReference type="AlphaFoldDB" id="A0A139HNH8"/>
<dbReference type="Gene3D" id="3.40.50.300">
    <property type="entry name" value="P-loop containing nucleotide triphosphate hydrolases"/>
    <property type="match status" value="2"/>
</dbReference>
<dbReference type="InterPro" id="IPR044742">
    <property type="entry name" value="DEAD/DEAH_RhlB"/>
</dbReference>
<dbReference type="InterPro" id="IPR011545">
    <property type="entry name" value="DEAD/DEAH_box_helicase_dom"/>
</dbReference>
<evidence type="ECO:0000256" key="8">
    <source>
        <dbReference type="ARBA" id="ARBA00022806"/>
    </source>
</evidence>
<dbReference type="Pfam" id="PF00270">
    <property type="entry name" value="DEAD"/>
    <property type="match status" value="1"/>
</dbReference>
<evidence type="ECO:0000256" key="5">
    <source>
        <dbReference type="ARBA" id="ARBA00022552"/>
    </source>
</evidence>
<dbReference type="InterPro" id="IPR001650">
    <property type="entry name" value="Helicase_C-like"/>
</dbReference>
<comment type="function">
    <text evidence="11">ATP-dependent RNA helicase required for 60S ribosomal subunit synthesis. Involved in efficient pre-rRNA processing, predominantly at site A3, which is necessary for the normal formation of 25S and 5.8S rRNAs.</text>
</comment>
<organism evidence="17 18">
    <name type="scientific">Pseudocercospora eumusae</name>
    <dbReference type="NCBI Taxonomy" id="321146"/>
    <lineage>
        <taxon>Eukaryota</taxon>
        <taxon>Fungi</taxon>
        <taxon>Dikarya</taxon>
        <taxon>Ascomycota</taxon>
        <taxon>Pezizomycotina</taxon>
        <taxon>Dothideomycetes</taxon>
        <taxon>Dothideomycetidae</taxon>
        <taxon>Mycosphaerellales</taxon>
        <taxon>Mycosphaerellaceae</taxon>
        <taxon>Pseudocercospora</taxon>
    </lineage>
</organism>
<feature type="region of interest" description="Disordered" evidence="14">
    <location>
        <begin position="161"/>
        <end position="235"/>
    </location>
</feature>
<feature type="region of interest" description="Disordered" evidence="14">
    <location>
        <begin position="118"/>
        <end position="137"/>
    </location>
</feature>
<feature type="domain" description="Helicase C-terminal" evidence="16">
    <location>
        <begin position="550"/>
        <end position="703"/>
    </location>
</feature>
<dbReference type="CDD" id="cd00268">
    <property type="entry name" value="DEADc"/>
    <property type="match status" value="1"/>
</dbReference>
<feature type="region of interest" description="Disordered" evidence="14">
    <location>
        <begin position="241"/>
        <end position="260"/>
    </location>
</feature>
<comment type="subcellular location">
    <subcellularLocation>
        <location evidence="1">Nucleus</location>
        <location evidence="1">Nucleolus</location>
    </subcellularLocation>
</comment>
<evidence type="ECO:0000259" key="15">
    <source>
        <dbReference type="PROSITE" id="PS51192"/>
    </source>
</evidence>
<keyword evidence="9 13" id="KW-0067">ATP-binding</keyword>
<evidence type="ECO:0000259" key="16">
    <source>
        <dbReference type="PROSITE" id="PS51194"/>
    </source>
</evidence>
<keyword evidence="6 13" id="KW-0547">Nucleotide-binding</keyword>
<dbReference type="InterPro" id="IPR027417">
    <property type="entry name" value="P-loop_NTPase"/>
</dbReference>
<dbReference type="SMART" id="SM00487">
    <property type="entry name" value="DEXDc"/>
    <property type="match status" value="1"/>
</dbReference>
<dbReference type="PROSITE" id="PS51192">
    <property type="entry name" value="HELICASE_ATP_BIND_1"/>
    <property type="match status" value="1"/>
</dbReference>
<dbReference type="EC" id="3.6.4.13" evidence="3"/>
<dbReference type="STRING" id="321146.A0A139HNH8"/>
<name>A0A139HNH8_9PEZI</name>
<dbReference type="SMART" id="SM00490">
    <property type="entry name" value="HELICc"/>
    <property type="match status" value="1"/>
</dbReference>
<dbReference type="OrthoDB" id="196131at2759"/>
<keyword evidence="10" id="KW-0539">Nucleus</keyword>
<dbReference type="EMBL" id="LFZN01000024">
    <property type="protein sequence ID" value="KXT04035.1"/>
    <property type="molecule type" value="Genomic_DNA"/>
</dbReference>
<keyword evidence="7 13" id="KW-0378">Hydrolase</keyword>
<feature type="compositionally biased region" description="Basic residues" evidence="14">
    <location>
        <begin position="171"/>
        <end position="186"/>
    </location>
</feature>